<dbReference type="RefSeq" id="WP_183732192.1">
    <property type="nucleotide sequence ID" value="NZ_JACHID010000008.1"/>
</dbReference>
<organism evidence="1 2">
    <name type="scientific">Desulfurispira natronophila</name>
    <dbReference type="NCBI Taxonomy" id="682562"/>
    <lineage>
        <taxon>Bacteria</taxon>
        <taxon>Pseudomonadati</taxon>
        <taxon>Chrysiogenota</taxon>
        <taxon>Chrysiogenia</taxon>
        <taxon>Chrysiogenales</taxon>
        <taxon>Chrysiogenaceae</taxon>
        <taxon>Desulfurispira</taxon>
    </lineage>
</organism>
<proteinExistence type="predicted"/>
<sequence length="173" mass="19374">MARRGFSMVMALWAVLFVSLVSVVGYQMIQGFQWRSTHSWHWAQVEQTAWSAANVMATLVVDEVFALHPSQRRAALDTLGDGRFSDGDGGRWERLVTLDEESQFHAAVWVEALDDDYGRLVIAAAAAHSSQLPASATDTQIRQLLHRQGAYKNDPYAVRHAVEMVVWDGQFTP</sequence>
<comment type="caution">
    <text evidence="1">The sequence shown here is derived from an EMBL/GenBank/DDBJ whole genome shotgun (WGS) entry which is preliminary data.</text>
</comment>
<gene>
    <name evidence="1" type="ORF">HNR37_001494</name>
</gene>
<accession>A0A7W7Y4Y3</accession>
<dbReference type="AlphaFoldDB" id="A0A7W7Y4Y3"/>
<name>A0A7W7Y4Y3_9BACT</name>
<protein>
    <submittedName>
        <fullName evidence="1">Uncharacterized protein</fullName>
    </submittedName>
</protein>
<keyword evidence="2" id="KW-1185">Reference proteome</keyword>
<reference evidence="1 2" key="1">
    <citation type="submission" date="2020-08" db="EMBL/GenBank/DDBJ databases">
        <title>Genomic Encyclopedia of Type Strains, Phase IV (KMG-IV): sequencing the most valuable type-strain genomes for metagenomic binning, comparative biology and taxonomic classification.</title>
        <authorList>
            <person name="Goeker M."/>
        </authorList>
    </citation>
    <scope>NUCLEOTIDE SEQUENCE [LARGE SCALE GENOMIC DNA]</scope>
    <source>
        <strain evidence="1 2">DSM 22071</strain>
    </source>
</reference>
<evidence type="ECO:0000313" key="1">
    <source>
        <dbReference type="EMBL" id="MBB5022166.1"/>
    </source>
</evidence>
<dbReference type="EMBL" id="JACHID010000008">
    <property type="protein sequence ID" value="MBB5022166.1"/>
    <property type="molecule type" value="Genomic_DNA"/>
</dbReference>
<dbReference type="Proteomes" id="UP000528322">
    <property type="component" value="Unassembled WGS sequence"/>
</dbReference>
<evidence type="ECO:0000313" key="2">
    <source>
        <dbReference type="Proteomes" id="UP000528322"/>
    </source>
</evidence>